<evidence type="ECO:0000313" key="24">
    <source>
        <dbReference type="EnsemblMetazoa" id="XP_019768649.1"/>
    </source>
</evidence>
<feature type="compositionally biased region" description="Basic and acidic residues" evidence="19">
    <location>
        <begin position="868"/>
        <end position="883"/>
    </location>
</feature>
<dbReference type="SUPFAM" id="SSF53850">
    <property type="entry name" value="Periplasmic binding protein-like II"/>
    <property type="match status" value="1"/>
</dbReference>
<feature type="disulfide bond" evidence="18">
    <location>
        <begin position="728"/>
        <end position="786"/>
    </location>
</feature>
<evidence type="ECO:0000256" key="6">
    <source>
        <dbReference type="ARBA" id="ARBA00022989"/>
    </source>
</evidence>
<evidence type="ECO:0000256" key="11">
    <source>
        <dbReference type="ARBA" id="ARBA00023180"/>
    </source>
</evidence>
<keyword evidence="8" id="KW-0406">Ion transport</keyword>
<dbReference type="AlphaFoldDB" id="A0AAR5Q5X3"/>
<keyword evidence="9 20" id="KW-0472">Membrane</keyword>
<dbReference type="CDD" id="cd06382">
    <property type="entry name" value="PBP1_iGluR_Kainate"/>
    <property type="match status" value="1"/>
</dbReference>
<feature type="region of interest" description="Disordered" evidence="19">
    <location>
        <begin position="863"/>
        <end position="913"/>
    </location>
</feature>
<keyword evidence="25" id="KW-1185">Reference proteome</keyword>
<feature type="transmembrane region" description="Helical" evidence="20">
    <location>
        <begin position="806"/>
        <end position="827"/>
    </location>
</feature>
<evidence type="ECO:0000256" key="16">
    <source>
        <dbReference type="PIRSR" id="PIRSR601508-1"/>
    </source>
</evidence>
<dbReference type="InterPro" id="IPR001320">
    <property type="entry name" value="Iontro_rcpt_C"/>
</dbReference>
<evidence type="ECO:0000256" key="21">
    <source>
        <dbReference type="SAM" id="SignalP"/>
    </source>
</evidence>
<keyword evidence="11" id="KW-0325">Glycoprotein</keyword>
<dbReference type="EnsemblMetazoa" id="XM_019913090.1">
    <property type="protein sequence ID" value="XP_019768649.1"/>
    <property type="gene ID" value="LOC109543397"/>
</dbReference>
<keyword evidence="13" id="KW-1071">Ligand-gated ion channel</keyword>
<keyword evidence="10" id="KW-0675">Receptor</keyword>
<feature type="chain" id="PRO_5043927539" evidence="21">
    <location>
        <begin position="21"/>
        <end position="913"/>
    </location>
</feature>
<feature type="binding site" evidence="16">
    <location>
        <position position="669"/>
    </location>
    <ligand>
        <name>L-glutamate</name>
        <dbReference type="ChEBI" id="CHEBI:29985"/>
    </ligand>
</feature>
<dbReference type="InterPro" id="IPR001508">
    <property type="entry name" value="Iono_Glu_rcpt_met"/>
</dbReference>
<evidence type="ECO:0000256" key="14">
    <source>
        <dbReference type="ARBA" id="ARBA00023303"/>
    </source>
</evidence>
<reference evidence="24" key="2">
    <citation type="submission" date="2024-08" db="UniProtKB">
        <authorList>
            <consortium name="EnsemblMetazoa"/>
        </authorList>
    </citation>
    <scope>IDENTIFICATION</scope>
</reference>
<evidence type="ECO:0000256" key="3">
    <source>
        <dbReference type="ARBA" id="ARBA00022448"/>
    </source>
</evidence>
<feature type="transmembrane region" description="Helical" evidence="20">
    <location>
        <begin position="615"/>
        <end position="636"/>
    </location>
</feature>
<dbReference type="InterPro" id="IPR001828">
    <property type="entry name" value="ANF_lig-bd_rcpt"/>
</dbReference>
<evidence type="ECO:0000256" key="12">
    <source>
        <dbReference type="ARBA" id="ARBA00023257"/>
    </source>
</evidence>
<evidence type="ECO:0000256" key="5">
    <source>
        <dbReference type="ARBA" id="ARBA00022692"/>
    </source>
</evidence>
<feature type="disulfide bond" evidence="18">
    <location>
        <begin position="76"/>
        <end position="324"/>
    </location>
</feature>
<feature type="site" description="Interaction with the cone snail toxin Con-ikot-ikot" evidence="17">
    <location>
        <position position="762"/>
    </location>
</feature>
<evidence type="ECO:0000256" key="19">
    <source>
        <dbReference type="SAM" id="MobiDB-lite"/>
    </source>
</evidence>
<evidence type="ECO:0000256" key="13">
    <source>
        <dbReference type="ARBA" id="ARBA00023286"/>
    </source>
</evidence>
<accession>A0AAR5Q5X3</accession>
<evidence type="ECO:0000256" key="10">
    <source>
        <dbReference type="ARBA" id="ARBA00023170"/>
    </source>
</evidence>
<comment type="subcellular location">
    <subcellularLocation>
        <location evidence="1">Cell membrane</location>
        <topology evidence="1">Multi-pass membrane protein</topology>
    </subcellularLocation>
    <subcellularLocation>
        <location evidence="15">Postsynaptic cell membrane</location>
    </subcellularLocation>
</comment>
<evidence type="ECO:0000256" key="2">
    <source>
        <dbReference type="ARBA" id="ARBA00008685"/>
    </source>
</evidence>
<dbReference type="Pfam" id="PF10613">
    <property type="entry name" value="Lig_chan-Glu_bd"/>
    <property type="match status" value="1"/>
</dbReference>
<keyword evidence="3" id="KW-0813">Transport</keyword>
<dbReference type="Pfam" id="PF01094">
    <property type="entry name" value="ANF_receptor"/>
    <property type="match status" value="1"/>
</dbReference>
<reference evidence="25" key="1">
    <citation type="journal article" date="2013" name="Genome Biol.">
        <title>Draft genome of the mountain pine beetle, Dendroctonus ponderosae Hopkins, a major forest pest.</title>
        <authorList>
            <person name="Keeling C.I."/>
            <person name="Yuen M.M."/>
            <person name="Liao N.Y."/>
            <person name="Docking T.R."/>
            <person name="Chan S.K."/>
            <person name="Taylor G.A."/>
            <person name="Palmquist D.L."/>
            <person name="Jackman S.D."/>
            <person name="Nguyen A."/>
            <person name="Li M."/>
            <person name="Henderson H."/>
            <person name="Janes J.K."/>
            <person name="Zhao Y."/>
            <person name="Pandoh P."/>
            <person name="Moore R."/>
            <person name="Sperling F.A."/>
            <person name="Huber D.P."/>
            <person name="Birol I."/>
            <person name="Jones S.J."/>
            <person name="Bohlmann J."/>
        </authorList>
    </citation>
    <scope>NUCLEOTIDE SEQUENCE</scope>
</reference>
<feature type="binding site" evidence="16">
    <location>
        <position position="499"/>
    </location>
    <ligand>
        <name>L-glutamate</name>
        <dbReference type="ChEBI" id="CHEBI:29985"/>
    </ligand>
</feature>
<sequence>MVRFLIGLSAVLATLSLTNCFNLAGFFEETDNELNQHAFKLAIDWSNERRSPDNQLIAVGKELAIDEPYSAITITCDLLKDGVLTIFGPMSISNINAVQSVCDEKELPHILTRWMYYPLRPGTAVNFYPSAPLLTEAYWAIIQAWKWQTFTVLYEDDESLLRVSELILQAKQEGIIVTVEQLDRDGTGNYRDALKRVWRTKQRFIVIDCHIDNLVEVLVQCQQVGMMTSDYSYFLTNLDAHTRDLSPFQWSQTNITGIRLVNPESSSVQSMSQKLFSEVDPIDELVQIASKLETETALIYDAVNMFSEILNKMTILEPPDTLDCQQATNGWPLGYTLVNLLKTSSYRGLTGLIEFNNEGHRSTFDLQVYEIKEGGIINIAAYNSSKAELKVTRVEDYSYPNVTGDMRNQTFTVIISLTEPYGMLKETPENLEGNQMYEGFAIDLIHELSLLEGFNYTFIVQLDGSNGNKVDNHWTGMIGAVIDGKADMAITDLTITAERSEDVDFTSPFMNLGISILFQKPTKAPPSFFSFAEPFAIDTWIALAIAFVVVSLSFFLLGRICPDEWNNPFPCVEEPEFLINQFNMSNSVWFATGAMLQQGSEIAPIAIPTRLVSGVWWFFVLIMVSSYTANLASFLVTENNIELFNDVRSLVENADKYGIRYGSKNLGATMGFFKKSTNELYKKIAKYMDEHPEDQPAENKDGVAMAETMKYAFFMESISIDYNTQRHCNLTRVGDQLDEKGYGIALKKDSPYRTKLSTAILKLQSSGVIEKIRKKWWEERKGGGQCTGTDDDTEATPLDLRNVEGIFYVTIFGTILGVALVLFEYAFHIMRVAGKAKIPLKEAFKQELKFFFKFGSNVKPVLEGPEESDAKTSPDQSRSERSKSKTATTNGEAARPYGFVVSSPSLDRLTESP</sequence>
<dbReference type="Gene3D" id="3.40.190.10">
    <property type="entry name" value="Periplasmic binding protein-like II"/>
    <property type="match status" value="1"/>
</dbReference>
<organism evidence="24 25">
    <name type="scientific">Dendroctonus ponderosae</name>
    <name type="common">Mountain pine beetle</name>
    <dbReference type="NCBI Taxonomy" id="77166"/>
    <lineage>
        <taxon>Eukaryota</taxon>
        <taxon>Metazoa</taxon>
        <taxon>Ecdysozoa</taxon>
        <taxon>Arthropoda</taxon>
        <taxon>Hexapoda</taxon>
        <taxon>Insecta</taxon>
        <taxon>Pterygota</taxon>
        <taxon>Neoptera</taxon>
        <taxon>Endopterygota</taxon>
        <taxon>Coleoptera</taxon>
        <taxon>Polyphaga</taxon>
        <taxon>Cucujiformia</taxon>
        <taxon>Curculionidae</taxon>
        <taxon>Scolytinae</taxon>
        <taxon>Dendroctonus</taxon>
    </lineage>
</organism>
<dbReference type="InterPro" id="IPR015683">
    <property type="entry name" value="Ionotropic_Glu_rcpt"/>
</dbReference>
<name>A0AAR5Q5X3_DENPD</name>
<dbReference type="FunFam" id="3.40.190.10:FF:000178">
    <property type="entry name" value="Glutamate receptor subunit"/>
    <property type="match status" value="1"/>
</dbReference>
<evidence type="ECO:0000256" key="15">
    <source>
        <dbReference type="ARBA" id="ARBA00034100"/>
    </source>
</evidence>
<evidence type="ECO:0000259" key="23">
    <source>
        <dbReference type="SMART" id="SM00918"/>
    </source>
</evidence>
<evidence type="ECO:0000256" key="17">
    <source>
        <dbReference type="PIRSR" id="PIRSR601508-2"/>
    </source>
</evidence>
<feature type="transmembrane region" description="Helical" evidence="20">
    <location>
        <begin position="540"/>
        <end position="558"/>
    </location>
</feature>
<feature type="signal peptide" evidence="21">
    <location>
        <begin position="1"/>
        <end position="20"/>
    </location>
</feature>
<dbReference type="Proteomes" id="UP000019118">
    <property type="component" value="Unassembled WGS sequence"/>
</dbReference>
<dbReference type="InterPro" id="IPR028082">
    <property type="entry name" value="Peripla_BP_I"/>
</dbReference>
<dbReference type="Pfam" id="PF00060">
    <property type="entry name" value="Lig_chan"/>
    <property type="match status" value="1"/>
</dbReference>
<feature type="site" description="Crucial to convey clamshell closure to channel opening" evidence="17">
    <location>
        <position position="647"/>
    </location>
</feature>
<dbReference type="FunFam" id="1.10.287.70:FF:000105">
    <property type="entry name" value="Eye-enriched kainate receptor, isoform A"/>
    <property type="match status" value="1"/>
</dbReference>
<evidence type="ECO:0000256" key="20">
    <source>
        <dbReference type="SAM" id="Phobius"/>
    </source>
</evidence>
<dbReference type="GO" id="GO:0015276">
    <property type="term" value="F:ligand-gated monoatomic ion channel activity"/>
    <property type="evidence" value="ECO:0007669"/>
    <property type="project" value="InterPro"/>
</dbReference>
<dbReference type="SMART" id="SM00918">
    <property type="entry name" value="Lig_chan-Glu_bd"/>
    <property type="match status" value="1"/>
</dbReference>
<dbReference type="SMART" id="SM00079">
    <property type="entry name" value="PBPe"/>
    <property type="match status" value="1"/>
</dbReference>
<dbReference type="GeneID" id="109543397"/>
<feature type="domain" description="Ionotropic glutamate receptor C-terminal" evidence="22">
    <location>
        <begin position="410"/>
        <end position="779"/>
    </location>
</feature>
<evidence type="ECO:0000259" key="22">
    <source>
        <dbReference type="SMART" id="SM00079"/>
    </source>
</evidence>
<dbReference type="FunFam" id="3.40.190.10:FF:000747">
    <property type="entry name" value="Uncharacterized protein"/>
    <property type="match status" value="1"/>
</dbReference>
<evidence type="ECO:0000256" key="7">
    <source>
        <dbReference type="ARBA" id="ARBA00023018"/>
    </source>
</evidence>
<dbReference type="GO" id="GO:0038023">
    <property type="term" value="F:signaling receptor activity"/>
    <property type="evidence" value="ECO:0007669"/>
    <property type="project" value="InterPro"/>
</dbReference>
<evidence type="ECO:0000256" key="4">
    <source>
        <dbReference type="ARBA" id="ARBA00022475"/>
    </source>
</evidence>
<keyword evidence="5 20" id="KW-0812">Transmembrane</keyword>
<dbReference type="KEGG" id="dpa:109543397"/>
<keyword evidence="12" id="KW-0628">Postsynaptic cell membrane</keyword>
<keyword evidence="7" id="KW-0770">Synapse</keyword>
<dbReference type="Gene3D" id="3.40.50.2300">
    <property type="match status" value="2"/>
</dbReference>
<proteinExistence type="inferred from homology"/>
<evidence type="ECO:0000256" key="8">
    <source>
        <dbReference type="ARBA" id="ARBA00023065"/>
    </source>
</evidence>
<feature type="binding site" evidence="16">
    <location>
        <position position="494"/>
    </location>
    <ligand>
        <name>L-glutamate</name>
        <dbReference type="ChEBI" id="CHEBI:29985"/>
    </ligand>
</feature>
<feature type="site" description="Interaction with the cone snail toxin Con-ikot-ikot" evidence="17">
    <location>
        <position position="674"/>
    </location>
</feature>
<dbReference type="SUPFAM" id="SSF53822">
    <property type="entry name" value="Periplasmic binding protein-like I"/>
    <property type="match status" value="1"/>
</dbReference>
<evidence type="ECO:0000313" key="25">
    <source>
        <dbReference type="Proteomes" id="UP000019118"/>
    </source>
</evidence>
<keyword evidence="14" id="KW-0407">Ion channel</keyword>
<evidence type="ECO:0000256" key="1">
    <source>
        <dbReference type="ARBA" id="ARBA00004651"/>
    </source>
</evidence>
<feature type="domain" description="Ionotropic glutamate receptor L-glutamate and glycine-binding" evidence="23">
    <location>
        <begin position="420"/>
        <end position="483"/>
    </location>
</feature>
<comment type="similarity">
    <text evidence="2">Belongs to the glutamate-gated ion channel (TC 1.A.10.1) family.</text>
</comment>
<evidence type="ECO:0000256" key="9">
    <source>
        <dbReference type="ARBA" id="ARBA00023136"/>
    </source>
</evidence>
<dbReference type="PRINTS" id="PR00177">
    <property type="entry name" value="NMDARECEPTOR"/>
</dbReference>
<keyword evidence="21" id="KW-0732">Signal</keyword>
<dbReference type="Gene3D" id="1.10.287.70">
    <property type="match status" value="1"/>
</dbReference>
<feature type="binding site" evidence="16">
    <location>
        <position position="716"/>
    </location>
    <ligand>
        <name>L-glutamate</name>
        <dbReference type="ChEBI" id="CHEBI:29985"/>
    </ligand>
</feature>
<keyword evidence="6 20" id="KW-1133">Transmembrane helix</keyword>
<protein>
    <submittedName>
        <fullName evidence="24">Uncharacterized protein</fullName>
    </submittedName>
</protein>
<evidence type="ECO:0000256" key="18">
    <source>
        <dbReference type="PIRSR" id="PIRSR601508-3"/>
    </source>
</evidence>
<dbReference type="InterPro" id="IPR019594">
    <property type="entry name" value="Glu/Gly-bd"/>
</dbReference>
<dbReference type="PANTHER" id="PTHR18966">
    <property type="entry name" value="IONOTROPIC GLUTAMATE RECEPTOR"/>
    <property type="match status" value="1"/>
</dbReference>
<dbReference type="GO" id="GO:0045211">
    <property type="term" value="C:postsynaptic membrane"/>
    <property type="evidence" value="ECO:0007669"/>
    <property type="project" value="UniProtKB-SubCell"/>
</dbReference>
<keyword evidence="4" id="KW-1003">Cell membrane</keyword>
<keyword evidence="18" id="KW-1015">Disulfide bond</keyword>